<feature type="domain" description="EGF-like" evidence="18">
    <location>
        <begin position="3944"/>
        <end position="3982"/>
    </location>
</feature>
<feature type="domain" description="EGF-like" evidence="18">
    <location>
        <begin position="4270"/>
        <end position="4305"/>
    </location>
</feature>
<feature type="domain" description="Cadherin" evidence="19">
    <location>
        <begin position="3357"/>
        <end position="3461"/>
    </location>
</feature>
<keyword evidence="6" id="KW-0677">Repeat</keyword>
<feature type="domain" description="Cadherin" evidence="19">
    <location>
        <begin position="621"/>
        <end position="711"/>
    </location>
</feature>
<dbReference type="InterPro" id="IPR000152">
    <property type="entry name" value="EGF-type_Asp/Asn_hydroxyl_site"/>
</dbReference>
<dbReference type="SMART" id="SM00181">
    <property type="entry name" value="EGF"/>
    <property type="match status" value="6"/>
</dbReference>
<feature type="domain" description="Cadherin" evidence="19">
    <location>
        <begin position="988"/>
        <end position="1126"/>
    </location>
</feature>
<feature type="region of interest" description="Disordered" evidence="15">
    <location>
        <begin position="4601"/>
        <end position="4626"/>
    </location>
</feature>
<feature type="domain" description="Cadherin" evidence="19">
    <location>
        <begin position="1443"/>
        <end position="1541"/>
    </location>
</feature>
<feature type="domain" description="Cadherin" evidence="19">
    <location>
        <begin position="39"/>
        <end position="157"/>
    </location>
</feature>
<evidence type="ECO:0000256" key="8">
    <source>
        <dbReference type="ARBA" id="ARBA00022889"/>
    </source>
</evidence>
<feature type="domain" description="EGF-like" evidence="18">
    <location>
        <begin position="4307"/>
        <end position="4344"/>
    </location>
</feature>
<dbReference type="FunFam" id="2.60.40.60:FF:000035">
    <property type="entry name" value="Protocadherin Fat 3"/>
    <property type="match status" value="1"/>
</dbReference>
<dbReference type="CDD" id="cd11304">
    <property type="entry name" value="Cadherin_repeat"/>
    <property type="match status" value="34"/>
</dbReference>
<feature type="domain" description="Cadherin" evidence="19">
    <location>
        <begin position="3565"/>
        <end position="3670"/>
    </location>
</feature>
<dbReference type="PROSITE" id="PS01186">
    <property type="entry name" value="EGF_2"/>
    <property type="match status" value="2"/>
</dbReference>
<dbReference type="Proteomes" id="UP000192578">
    <property type="component" value="Unassembled WGS sequence"/>
</dbReference>
<feature type="domain" description="EGF-like" evidence="18">
    <location>
        <begin position="4191"/>
        <end position="4231"/>
    </location>
</feature>
<keyword evidence="11 14" id="KW-1015">Disulfide bond</keyword>
<feature type="region of interest" description="Disordered" evidence="15">
    <location>
        <begin position="4459"/>
        <end position="4577"/>
    </location>
</feature>
<dbReference type="PROSITE" id="PS01187">
    <property type="entry name" value="EGF_CA"/>
    <property type="match status" value="1"/>
</dbReference>
<dbReference type="InterPro" id="IPR013320">
    <property type="entry name" value="ConA-like_dom_sf"/>
</dbReference>
<dbReference type="PROSITE" id="PS51257">
    <property type="entry name" value="PROKAR_LIPOPROTEIN"/>
    <property type="match status" value="1"/>
</dbReference>
<feature type="transmembrane region" description="Helical" evidence="16">
    <location>
        <begin position="4359"/>
        <end position="4383"/>
    </location>
</feature>
<gene>
    <name evidence="20" type="ORF">BV898_14324</name>
</gene>
<feature type="domain" description="Cadherin" evidence="19">
    <location>
        <begin position="3148"/>
        <end position="3247"/>
    </location>
</feature>
<dbReference type="Gene3D" id="2.60.40.60">
    <property type="entry name" value="Cadherins"/>
    <property type="match status" value="34"/>
</dbReference>
<evidence type="ECO:0000256" key="3">
    <source>
        <dbReference type="ARBA" id="ARBA00022536"/>
    </source>
</evidence>
<evidence type="ECO:0000256" key="6">
    <source>
        <dbReference type="ARBA" id="ARBA00022737"/>
    </source>
</evidence>
<feature type="region of interest" description="Disordered" evidence="15">
    <location>
        <begin position="4395"/>
        <end position="4422"/>
    </location>
</feature>
<feature type="domain" description="Cadherin" evidence="19">
    <location>
        <begin position="288"/>
        <end position="385"/>
    </location>
</feature>
<proteinExistence type="predicted"/>
<feature type="domain" description="Cadherin" evidence="19">
    <location>
        <begin position="3049"/>
        <end position="3147"/>
    </location>
</feature>
<feature type="disulfide bond" evidence="14">
    <location>
        <begin position="4295"/>
        <end position="4304"/>
    </location>
</feature>
<feature type="domain" description="Cadherin" evidence="19">
    <location>
        <begin position="2626"/>
        <end position="2728"/>
    </location>
</feature>
<dbReference type="CDD" id="cd00110">
    <property type="entry name" value="LamG"/>
    <property type="match status" value="1"/>
</dbReference>
<dbReference type="InterPro" id="IPR050174">
    <property type="entry name" value="Protocadherin/Cadherin-CA"/>
</dbReference>
<dbReference type="GO" id="GO:0090251">
    <property type="term" value="P:protein localization involved in establishment of planar polarity"/>
    <property type="evidence" value="ECO:0007669"/>
    <property type="project" value="UniProtKB-ARBA"/>
</dbReference>
<keyword evidence="4 16" id="KW-0812">Transmembrane</keyword>
<feature type="domain" description="Cadherin" evidence="19">
    <location>
        <begin position="779"/>
        <end position="881"/>
    </location>
</feature>
<evidence type="ECO:0000256" key="13">
    <source>
        <dbReference type="PROSITE-ProRule" id="PRU00043"/>
    </source>
</evidence>
<dbReference type="FunFam" id="2.60.40.60:FF:000064">
    <property type="entry name" value="FAT atypical cadherin 1"/>
    <property type="match status" value="1"/>
</dbReference>
<name>A0A9X6N8J4_HYPEX</name>
<feature type="domain" description="Cadherin" evidence="19">
    <location>
        <begin position="1542"/>
        <end position="1647"/>
    </location>
</feature>
<evidence type="ECO:0000256" key="9">
    <source>
        <dbReference type="ARBA" id="ARBA00022989"/>
    </source>
</evidence>
<feature type="domain" description="Cadherin" evidence="19">
    <location>
        <begin position="502"/>
        <end position="600"/>
    </location>
</feature>
<feature type="compositionally biased region" description="Low complexity" evidence="15">
    <location>
        <begin position="4121"/>
        <end position="4144"/>
    </location>
</feature>
<dbReference type="PROSITE" id="PS00010">
    <property type="entry name" value="ASX_HYDROXYL"/>
    <property type="match status" value="1"/>
</dbReference>
<dbReference type="SUPFAM" id="SSF49313">
    <property type="entry name" value="Cadherin-like"/>
    <property type="match status" value="34"/>
</dbReference>
<feature type="region of interest" description="Disordered" evidence="15">
    <location>
        <begin position="4118"/>
        <end position="4145"/>
    </location>
</feature>
<dbReference type="FunFam" id="2.60.40.60:FF:000100">
    <property type="entry name" value="protocadherin Fat 2"/>
    <property type="match status" value="1"/>
</dbReference>
<keyword evidence="8" id="KW-0130">Cell adhesion</keyword>
<feature type="compositionally biased region" description="Polar residues" evidence="15">
    <location>
        <begin position="4559"/>
        <end position="4569"/>
    </location>
</feature>
<keyword evidence="5" id="KW-0732">Signal</keyword>
<feature type="compositionally biased region" description="Polar residues" evidence="15">
    <location>
        <begin position="4460"/>
        <end position="4470"/>
    </location>
</feature>
<dbReference type="InterPro" id="IPR001791">
    <property type="entry name" value="Laminin_G"/>
</dbReference>
<feature type="compositionally biased region" description="Polar residues" evidence="15">
    <location>
        <begin position="4493"/>
        <end position="4513"/>
    </location>
</feature>
<feature type="domain" description="Cadherin" evidence="19">
    <location>
        <begin position="2729"/>
        <end position="2835"/>
    </location>
</feature>
<evidence type="ECO:0000259" key="19">
    <source>
        <dbReference type="PROSITE" id="PS50268"/>
    </source>
</evidence>
<feature type="domain" description="Cadherin" evidence="19">
    <location>
        <begin position="1336"/>
        <end position="1443"/>
    </location>
</feature>
<dbReference type="PROSITE" id="PS00022">
    <property type="entry name" value="EGF_1"/>
    <property type="match status" value="4"/>
</dbReference>
<keyword evidence="10 16" id="KW-0472">Membrane</keyword>
<feature type="domain" description="Cadherin" evidence="19">
    <location>
        <begin position="3686"/>
        <end position="3781"/>
    </location>
</feature>
<feature type="domain" description="Cadherin" evidence="19">
    <location>
        <begin position="1858"/>
        <end position="1963"/>
    </location>
</feature>
<accession>A0A9X6N8J4</accession>
<evidence type="ECO:0000256" key="11">
    <source>
        <dbReference type="ARBA" id="ARBA00023157"/>
    </source>
</evidence>
<feature type="domain" description="Cadherin" evidence="19">
    <location>
        <begin position="386"/>
        <end position="490"/>
    </location>
</feature>
<feature type="domain" description="Cadherin" evidence="19">
    <location>
        <begin position="2386"/>
        <end position="2526"/>
    </location>
</feature>
<keyword evidence="9 16" id="KW-1133">Transmembrane helix</keyword>
<evidence type="ECO:0000256" key="1">
    <source>
        <dbReference type="ARBA" id="ARBA00004162"/>
    </source>
</evidence>
<evidence type="ECO:0000256" key="14">
    <source>
        <dbReference type="PROSITE-ProRule" id="PRU00076"/>
    </source>
</evidence>
<feature type="domain" description="Cadherin" evidence="19">
    <location>
        <begin position="1228"/>
        <end position="1334"/>
    </location>
</feature>
<sequence>MMLHLLKWRWRWRCRLLQAFLVAFLSGCFAVSPASFRFLQPAYNVSIPESPDGKAYAVPHISADRLGVPVSDPASEVRYRILSGDHRKIFRPTPRLVGDFAFLNLRTKTNAGNRLNRELDSSYDLVVEATVKGHQELIATATVHVDVLDRNDLKPLFYPTRYSVEIDEDVAVHAPILTVTATDADIGLNGDIYYTLQGKSEYFSIHPKNGMISAIKRPNVDVQKDFELTVIAQDRGVRTKKGYFDNKDTQLSTAQVSILVRRVNRNSPFISVQSSSLPSLFSESHPDVLATVQVTDADAGIHGQIASVDVTEEPDDRRNKSGLFFFVTETGTAGQYYIRTPENSRGDWENVKLNVKATDRGIPSKSSSKIVTVSLVPANEHAPKFAADKLTLDASEGLLVHSLVAQVRAEDGDAGRNGQLEYSLMTESDTFRINNATGWISLLRPLDRETRDAYELQVSATDSAPEGLRKSATTRVTIRVTDENDNDPFFEQPSEVVVVVSSMAENAPAGYIVYTAQARDRDDADNGLISYSLANLNEIPFQVDPSTGRITLIRTLDHELDRREYNLRVRARDAGRPFRRESEQRLLIKLQPKNDNAPALRKWDCRGNAVMPRGEGRNATLMTLSAVDPDEGDAITYKLLNEEESIKKCFFVDHSTGDVIVRCGSRGELMRLLDADGMLRLKLVATDGTFDSAPCWLNITLSESDEKAINVGQSSSSSSANGDLNRSSNTAIECRNNPQVDIYAEWLERSRQTNAQLDTFPPATPDVVGMNRWTPKFPTDFPAIVHVDEDVRVGDEVLGLTSALDEDYRYNALLRYSAISDGDYFRVSPEGKLVVARGLDRETRLIHSVNVTVEDSGSPSKSSSRLVLVKVLDKNDNSPVFTTKGCVFTIPENSPTGTPIGTITATDADEGLNGQVIYSLPTPNRLPFSINPETGLLTVTGQIDYEQTPQHRFPVEASDNAADSSTRSSRLDCVVVVLDVNDNPPRFPSSLIKLSVPEDILPGSIVAFAEATDVDTGAGGDVHYMLVGTGGPLSNIGDDDSDNHVSVERKNNAKSDKGKSRSQIFAVDGQSGALSVVGPLDFEAAGGSFFNVSIVAMDRGQPSLSATLSVEVHVEDVDENLNAPKFKDFVTSASVLENQPADTFVTQVKAVDEDGDGVVYSLVGGSGLHLFRMDNEGTIRTGVTFDRETQEHYWLKILARDTAAVPKYSVLFVYVKIGDVNDNCPMTVEPIYYTSVPENSPPDTVVARLAAFDLDSSSSFQPSYRITAGNPQGFFVINEKTGLIRTTSRKFDRETQPEHTLEITISDNGEPSALTSTTHVVVAVQDVQDSAVAFLKEHTQRYQVPAWKTPGSLPLLRIVAFDTDVGTNAEIRFALAGRKTENDRYKIDSSTGEIFALQPLKIGEDYEVVIKASDPEDSTLKKTLRIVIEASPIPLATTKPPRIQSSFNAQVLESDAVGHMVILLEAEDPDGDFLWYYIVGGDPDKQFHIGPNSGSLIVARPLDWETRRNYTLLVNVTDGVHFVPTTVHVRVGDVNEHRPQFLRRTFTASVSENAAAGTEVVRVTASDFDEEQRLLYSIYSAGSPSSQTKFHIDETSGVITTLESLDRETTAQHTLIIVVKDRGTASRGDLAKVLINVIDLNDHAPAFRERPAVVIIPSDAPVGTVVTTVEASDQDSGLNGEISYLSYDSQSLFDIDPVTGAVNLLQTAEKMGSDEVAVKVVAVDRGVPPLKTETVILFRAETVKLKAFAFHESNVTASVSENLPTGVFVAVMTLDVQSFVSYQLSDNGDGAKNAFAISSLTGVVTTAAVLDYEKTRKYGLTITATNDAGDVAQATLTVLVLDMNDNLPKLNFTSIVGSISETSPPGSMVLDISGRPLILTAWDMDDGPNKRLTFSILESEAQTHFEILSTGSVRLRKPVDFEKQQQYQFHVQVTDSGRPQLTSAESAKVTIDVVNVNDCAPLFSVKEYNFTVTTPAFSAFQVGTVMAIDPDTVDGNANLSYKLSSGNVDKMFSINATTGVLALAKAVFINESGIRSIVVQAFDGIFFSNVRIFVAFAPLEQTGIRFREPQYHFAVQENDHSKKELAVLSLVGLYLNEDFRFQLLTLHPAFSLNSVTGSLRTTGIALDREEVASLTLTVEAVSEGGHSGRGAARAEILINVTDVNDNTPRFSQTVYRLAVPVSTAPDTTLLVVNATDQDEGNNSALIYSIVSDSSEFFALDAQTGRLVLAKPLLREVMGRKLISLKIRVTDQGMPSLSSEAVVEIRIVSNAVPVFTDAEYRVQISETLEIGSPIITVQTKYSTGNGSAADRKTVYAIVSGDPFYNFDIDFLTGAIRLSQPVDFEVQKQYILRVRGMDPSNWESLYSEVDVVVDVLDANNNAPKAKDGASFHIIRISESTVIGTEIFHAEFTDSDSGLNGALHYTVQWSEDAAREANARIRTRKSEEDIYFRCGIQKGAWNNDDFKAAEYFHIDPTSGRISLINNLDREVIDQLDLTIIVSDLGHPRQTSVMTLRIIVKDTNDNAPCFVQSSYDFVITDEIRAGKFVGGVASVDRDEDASIRYEIISGNDAELFVIDNDGIIRFSNLAKGYLQSTTQLTITATDGVHVSQTDVVILPSMFNREAPKFDYPVYTLTAAENAVSGSFIGSVHATDRDSGRNGMIRYSIVGDFYDDLFAIDAEKGDLTVVGVLDREQTAFYRLWIQAVDTGGLRDFCQVYLTITDVNDEAPVFLRSFYTVTVMPNTTLETPLLKVEASDNDLHENGAVVYTLKKLGGGTSNWFQIDPNSGVVKQKKQLKITDNKGIRFTVEATDRGTPPLTTSVPVEILFVDGAHNLPEFSQHVYHVSIHEDAPVNTTVLHTRLRTTGDQPQPFVTYSLIHPANLTTATVPFAINADGKVVVSTVLDAERQTEYTLTVAAVLKSASSYIGHAEVRIKIIDENDNAPVFLAKKFIVQTPENTTGIVRLLPMEAVDPDHGTNGEVRYELMGASVDTPFMVDSKTGWLSLRRRLDKEAQGEFALVIKATDSGSPPLSSTASVDIEVLDINDNAPYFAQSQYEVSVKEEHIPETPIIILHAADSDQTSVLEYFITNGDPFHHFMINSRGEVFIVAPLDRETKDLYELTVVASDGQSTTTTHLKVTVLDINDNAPFCNKSSFREIVPEDIDIGHIVLRVLAVDADQQNQLDYSLVGEGSDSFVMDRATGILRVKTNLDREAQDRFTLLGIAADRDGKSCTASIEVIVTDVNDVPPTFPENLTLVLPEDTEPNTLIYRLRSRDDDLGANRVVKYSLLPSDQTNPESAKLFSVGSENGLVRMVGVVDREKTSKYDLRIRAKDSGTPSLWSMARLLVSIQNVRDDPPVFTKTEYHFHVPENLVIGAGIGKVDATSLDDAVQEDISYQITDGNQLGHFYMVSRSGNILLNKTLDFEKQPEYVIVVEARESSDPPLVGSSRVLVHVTDVNDNAPVWASDAYEAKISESIQVGSQVLQVSASDSDTGINGKIVFELVNQTLPFAVDRTTGWITVSGTLDRETVPVYSVAVKAIDQGLPPMSAVKTVEVSLLDVNDNAPVFSKANYSVVLQEKRPVGFTVLRFALSDADTEPNAGPFAIAIVSGNDEGFFEVRSEDTSLRTTRSLEDRLNSEFRLVVLAKDKGEPALSTNTTVVVRVVEESQFPPKINPLHIAIQSGGRAFAGGVIGRITATDADIYDSLRYELVSLDSKSLFDLNALQGSLSAKPGLLPGQYELNVSVTDGRFTTFEKVSVSIVEISEEVLENSIGIELQDVSVEEFVNNYKRDFTRAVRQIFSLRRNKDIHLVSVQPGASDSDNELDDRRKRDTGDYNNSLEVLFAVAKGKNGGGFHSADHVRTVLAANLATFDSITHLEGTRVIPRSCQPESCAFGECQNELKLLDASEEPYVSVIGNNGQSYVYPRHHHGHRCICKPGYGGIRCEKLINDCASRQCEAPKVCSANGVTGESKCLCPDGRDLLRCSQEPRSDTEDVDALSFNGQSFAWFDLQKPIERHLSLTMKFKTRYGAGNLMYVAGRLDYSILEIKHGVVQYRFDCGSGEGLARLEGLFVSDNQWHELSVQRHGRHVEIRIDGKYAAQATAPGINDILNLEGNDAFFGAEVPGRSSRPRSPAPITTEDSSSSTTTDVRRGFSGCMKHIQLNGHDLPRTGRNSEATLLQHHQIQFGCHISSAELGPCASLPCQNGGTCEATPSKSAEVFVCRCSARYSGTFCENDSNPCAGNPCLSGSCTNRLPNDFHCACPSGLTGKRCEYGRYCNPNPCQNGGCEEGTFGPICQCFQGFEGSRCERDVDECLQAPCQNGGVCQNLLGGFRCNCSSVQTRGTLCDDVIFIPNMSGMTNSWGWIEIFVIVSIIIVVMCLAILGVLCRRKFRKRRTVQQHQLVHDSSTGSPSSQGNLNNSNMKTYDELTRNKIREKTRIGPEDLLKRGSKISNLEVEARQPFLSGSEQGTSSIRAGYGKSRFRNPPLTPPPPSLSGASSETVSVRKSTVDLHQSGGNDPDVVKACVVDLPARSASSSEYRRRRPRDNSGDTQGLTTHPDGSIQASVSTSPMNSEHDDMDGPAFGVPGVNKALEWDPSGTDFETNENISDDTAGQTVSADGLYRPTGLDRNSISETESLLDTDFAEDDLVSGPHYDEPVRPPPQQFQDMLAKAEPSDDYIPHSAISKRFSDYIPAAVFESCLDMEDRNEKPSAHPAIPPPMPALDGYTSFAKKREPGRRFISQEILSVDRDGNGQEEDELSEPETTSLLNGGSPLKIASTVRPSHAWATELNGESRPFSSLLGKQTQV</sequence>
<dbReference type="GO" id="GO:0035332">
    <property type="term" value="P:positive regulation of hippo signaling"/>
    <property type="evidence" value="ECO:0007669"/>
    <property type="project" value="UniProtKB-ARBA"/>
</dbReference>
<dbReference type="GO" id="GO:0007163">
    <property type="term" value="P:establishment or maintenance of cell polarity"/>
    <property type="evidence" value="ECO:0007669"/>
    <property type="project" value="UniProtKB-ARBA"/>
</dbReference>
<dbReference type="SMART" id="SM00282">
    <property type="entry name" value="LamG"/>
    <property type="match status" value="1"/>
</dbReference>
<dbReference type="FunFam" id="2.60.40.60:FF:000084">
    <property type="entry name" value="FAT atypical cadherin 3"/>
    <property type="match status" value="1"/>
</dbReference>
<comment type="caution">
    <text evidence="14">Lacks conserved residue(s) required for the propagation of feature annotation.</text>
</comment>
<feature type="domain" description="Cadherin" evidence="19">
    <location>
        <begin position="2836"/>
        <end position="2943"/>
    </location>
</feature>
<evidence type="ECO:0000256" key="7">
    <source>
        <dbReference type="ARBA" id="ARBA00022837"/>
    </source>
</evidence>
<keyword evidence="21" id="KW-1185">Reference proteome</keyword>
<dbReference type="InterPro" id="IPR015919">
    <property type="entry name" value="Cadherin-like_sf"/>
</dbReference>
<dbReference type="Gene3D" id="2.10.25.10">
    <property type="entry name" value="Laminin"/>
    <property type="match status" value="5"/>
</dbReference>
<dbReference type="FunFam" id="2.60.40.60:FF:000037">
    <property type="entry name" value="FAT atypical cadherin 1"/>
    <property type="match status" value="1"/>
</dbReference>
<evidence type="ECO:0000259" key="18">
    <source>
        <dbReference type="PROSITE" id="PS50026"/>
    </source>
</evidence>
<dbReference type="FunFam" id="2.60.40.60:FF:000116">
    <property type="entry name" value="Dachsous cadherin-related 2"/>
    <property type="match status" value="1"/>
</dbReference>
<feature type="domain" description="Cadherin" evidence="19">
    <location>
        <begin position="1648"/>
        <end position="1750"/>
    </location>
</feature>
<dbReference type="GO" id="GO:0005509">
    <property type="term" value="F:calcium ion binding"/>
    <property type="evidence" value="ECO:0007669"/>
    <property type="project" value="UniProtKB-UniRule"/>
</dbReference>
<feature type="domain" description="Cadherin" evidence="19">
    <location>
        <begin position="888"/>
        <end position="987"/>
    </location>
</feature>
<evidence type="ECO:0000256" key="5">
    <source>
        <dbReference type="ARBA" id="ARBA00022729"/>
    </source>
</evidence>
<dbReference type="PROSITE" id="PS00232">
    <property type="entry name" value="CADHERIN_1"/>
    <property type="match status" value="12"/>
</dbReference>
<organism evidence="20 21">
    <name type="scientific">Hypsibius exemplaris</name>
    <name type="common">Freshwater tardigrade</name>
    <dbReference type="NCBI Taxonomy" id="2072580"/>
    <lineage>
        <taxon>Eukaryota</taxon>
        <taxon>Metazoa</taxon>
        <taxon>Ecdysozoa</taxon>
        <taxon>Tardigrada</taxon>
        <taxon>Eutardigrada</taxon>
        <taxon>Parachela</taxon>
        <taxon>Hypsibioidea</taxon>
        <taxon>Hypsibiidae</taxon>
        <taxon>Hypsibius</taxon>
    </lineage>
</organism>
<dbReference type="SUPFAM" id="SSF57196">
    <property type="entry name" value="EGF/Laminin"/>
    <property type="match status" value="3"/>
</dbReference>
<dbReference type="Pfam" id="PF00008">
    <property type="entry name" value="EGF"/>
    <property type="match status" value="1"/>
</dbReference>
<feature type="disulfide bond" evidence="14">
    <location>
        <begin position="3972"/>
        <end position="3981"/>
    </location>
</feature>
<feature type="domain" description="Cadherin" evidence="19">
    <location>
        <begin position="2171"/>
        <end position="2274"/>
    </location>
</feature>
<dbReference type="FunFam" id="2.60.40.60:FF:000020">
    <property type="entry name" value="Dachsous cadherin-related 1b"/>
    <property type="match status" value="3"/>
</dbReference>
<dbReference type="GO" id="GO:0016327">
    <property type="term" value="C:apicolateral plasma membrane"/>
    <property type="evidence" value="ECO:0007669"/>
    <property type="project" value="UniProtKB-ARBA"/>
</dbReference>
<dbReference type="FunFam" id="2.60.40.60:FF:000024">
    <property type="entry name" value="FAT atypical cadherin 3"/>
    <property type="match status" value="1"/>
</dbReference>
<dbReference type="FunFam" id="2.60.40.60:FF:000092">
    <property type="entry name" value="Protocadherin 8"/>
    <property type="match status" value="1"/>
</dbReference>
<feature type="domain" description="Cadherin" evidence="19">
    <location>
        <begin position="1751"/>
        <end position="1850"/>
    </location>
</feature>
<dbReference type="SMART" id="SM00179">
    <property type="entry name" value="EGF_CA"/>
    <property type="match status" value="3"/>
</dbReference>
<dbReference type="InterPro" id="IPR001881">
    <property type="entry name" value="EGF-like_Ca-bd_dom"/>
</dbReference>
<dbReference type="Pfam" id="PF00028">
    <property type="entry name" value="Cadherin"/>
    <property type="match status" value="25"/>
</dbReference>
<feature type="domain" description="Cadherin" evidence="19">
    <location>
        <begin position="1127"/>
        <end position="1232"/>
    </location>
</feature>
<evidence type="ECO:0000256" key="10">
    <source>
        <dbReference type="ARBA" id="ARBA00023136"/>
    </source>
</evidence>
<evidence type="ECO:0000259" key="17">
    <source>
        <dbReference type="PROSITE" id="PS50025"/>
    </source>
</evidence>
<feature type="disulfide bond" evidence="14">
    <location>
        <begin position="3953"/>
        <end position="3970"/>
    </location>
</feature>
<dbReference type="PROSITE" id="PS50026">
    <property type="entry name" value="EGF_3"/>
    <property type="match status" value="5"/>
</dbReference>
<feature type="region of interest" description="Disordered" evidence="15">
    <location>
        <begin position="4739"/>
        <end position="4771"/>
    </location>
</feature>
<keyword evidence="2" id="KW-1003">Cell membrane</keyword>
<dbReference type="OrthoDB" id="6252479at2759"/>
<evidence type="ECO:0000256" key="16">
    <source>
        <dbReference type="SAM" id="Phobius"/>
    </source>
</evidence>
<feature type="disulfide bond" evidence="14">
    <location>
        <begin position="4221"/>
        <end position="4230"/>
    </location>
</feature>
<dbReference type="GO" id="GO:0007156">
    <property type="term" value="P:homophilic cell adhesion via plasma membrane adhesion molecules"/>
    <property type="evidence" value="ECO:0007669"/>
    <property type="project" value="InterPro"/>
</dbReference>
<dbReference type="InterPro" id="IPR002126">
    <property type="entry name" value="Cadherin-like_dom"/>
</dbReference>
<dbReference type="PANTHER" id="PTHR24028:SF328">
    <property type="entry name" value="CADHERIN-3"/>
    <property type="match status" value="1"/>
</dbReference>
<feature type="domain" description="Laminin G" evidence="17">
    <location>
        <begin position="3992"/>
        <end position="4185"/>
    </location>
</feature>
<dbReference type="FunFam" id="2.60.40.60:FF:000041">
    <property type="entry name" value="FAT atypical cadherin 1"/>
    <property type="match status" value="1"/>
</dbReference>
<dbReference type="SUPFAM" id="SSF49899">
    <property type="entry name" value="Concanavalin A-like lectins/glucanases"/>
    <property type="match status" value="1"/>
</dbReference>
<dbReference type="PROSITE" id="PS50268">
    <property type="entry name" value="CADHERIN_2"/>
    <property type="match status" value="34"/>
</dbReference>
<dbReference type="CDD" id="cd00054">
    <property type="entry name" value="EGF_CA"/>
    <property type="match status" value="4"/>
</dbReference>
<protein>
    <submittedName>
        <fullName evidence="20">Fat-like cadherin-related tumor suppressor-like protein</fullName>
    </submittedName>
</protein>
<feature type="disulfide bond" evidence="14">
    <location>
        <begin position="4237"/>
        <end position="4247"/>
    </location>
</feature>
<evidence type="ECO:0000256" key="2">
    <source>
        <dbReference type="ARBA" id="ARBA00022475"/>
    </source>
</evidence>
<feature type="domain" description="Cadherin" evidence="19">
    <location>
        <begin position="2527"/>
        <end position="2625"/>
    </location>
</feature>
<feature type="domain" description="EGF-like" evidence="18">
    <location>
        <begin position="4233"/>
        <end position="4269"/>
    </location>
</feature>
<feature type="domain" description="Cadherin" evidence="19">
    <location>
        <begin position="1964"/>
        <end position="2071"/>
    </location>
</feature>
<evidence type="ECO:0000313" key="20">
    <source>
        <dbReference type="EMBL" id="OWA49787.1"/>
    </source>
</evidence>
<feature type="disulfide bond" evidence="14">
    <location>
        <begin position="4259"/>
        <end position="4268"/>
    </location>
</feature>
<feature type="compositionally biased region" description="Polar residues" evidence="15">
    <location>
        <begin position="4601"/>
        <end position="4614"/>
    </location>
</feature>
<dbReference type="InterPro" id="IPR018097">
    <property type="entry name" value="EGF_Ca-bd_CS"/>
</dbReference>
<comment type="caution">
    <text evidence="20">The sequence shown here is derived from an EMBL/GenBank/DDBJ whole genome shotgun (WGS) entry which is preliminary data.</text>
</comment>
<dbReference type="Gene3D" id="2.60.120.200">
    <property type="match status" value="1"/>
</dbReference>
<dbReference type="PRINTS" id="PR00205">
    <property type="entry name" value="CADHERIN"/>
</dbReference>
<feature type="domain" description="Cadherin" evidence="19">
    <location>
        <begin position="3462"/>
        <end position="3564"/>
    </location>
</feature>
<feature type="compositionally biased region" description="Polar residues" evidence="15">
    <location>
        <begin position="4395"/>
        <end position="4420"/>
    </location>
</feature>
<keyword evidence="7 13" id="KW-0106">Calcium</keyword>
<evidence type="ECO:0000256" key="12">
    <source>
        <dbReference type="ARBA" id="ARBA00023180"/>
    </source>
</evidence>
<dbReference type="SMART" id="SM00112">
    <property type="entry name" value="CA"/>
    <property type="match status" value="34"/>
</dbReference>
<feature type="domain" description="Cadherin" evidence="19">
    <location>
        <begin position="2067"/>
        <end position="2170"/>
    </location>
</feature>
<keyword evidence="12" id="KW-0325">Glycoprotein</keyword>
<dbReference type="FunFam" id="2.60.40.60:FF:000033">
    <property type="entry name" value="FAT atypical cadherin 1"/>
    <property type="match status" value="3"/>
</dbReference>
<feature type="domain" description="Cadherin" evidence="19">
    <location>
        <begin position="2944"/>
        <end position="3048"/>
    </location>
</feature>
<dbReference type="Pfam" id="PF02210">
    <property type="entry name" value="Laminin_G_2"/>
    <property type="match status" value="1"/>
</dbReference>
<comment type="subcellular location">
    <subcellularLocation>
        <location evidence="1">Cell membrane</location>
        <topology evidence="1">Single-pass membrane protein</topology>
    </subcellularLocation>
</comment>
<dbReference type="PANTHER" id="PTHR24028">
    <property type="entry name" value="CADHERIN-87A"/>
    <property type="match status" value="1"/>
</dbReference>
<evidence type="ECO:0000256" key="15">
    <source>
        <dbReference type="SAM" id="MobiDB-lite"/>
    </source>
</evidence>
<dbReference type="PROSITE" id="PS50025">
    <property type="entry name" value="LAM_G_DOMAIN"/>
    <property type="match status" value="1"/>
</dbReference>
<keyword evidence="3 14" id="KW-0245">EGF-like domain</keyword>
<feature type="domain" description="Cadherin" evidence="19">
    <location>
        <begin position="3247"/>
        <end position="3356"/>
    </location>
</feature>
<evidence type="ECO:0000256" key="4">
    <source>
        <dbReference type="ARBA" id="ARBA00022692"/>
    </source>
</evidence>
<evidence type="ECO:0000313" key="21">
    <source>
        <dbReference type="Proteomes" id="UP000192578"/>
    </source>
</evidence>
<dbReference type="InterPro" id="IPR020894">
    <property type="entry name" value="Cadherin_CS"/>
</dbReference>
<feature type="domain" description="Cadherin" evidence="19">
    <location>
        <begin position="158"/>
        <end position="270"/>
    </location>
</feature>
<reference evidence="21" key="1">
    <citation type="submission" date="2017-01" db="EMBL/GenBank/DDBJ databases">
        <title>Comparative genomics of anhydrobiosis in the tardigrade Hypsibius dujardini.</title>
        <authorList>
            <person name="Yoshida Y."/>
            <person name="Koutsovoulos G."/>
            <person name="Laetsch D."/>
            <person name="Stevens L."/>
            <person name="Kumar S."/>
            <person name="Horikawa D."/>
            <person name="Ishino K."/>
            <person name="Komine S."/>
            <person name="Tomita M."/>
            <person name="Blaxter M."/>
            <person name="Arakawa K."/>
        </authorList>
    </citation>
    <scope>NUCLEOTIDE SEQUENCE [LARGE SCALE GENOMIC DNA]</scope>
    <source>
        <strain evidence="21">Z151</strain>
    </source>
</reference>
<feature type="domain" description="Cadherin" evidence="19">
    <location>
        <begin position="2275"/>
        <end position="2383"/>
    </location>
</feature>
<feature type="disulfide bond" evidence="14">
    <location>
        <begin position="4274"/>
        <end position="4284"/>
    </location>
</feature>
<dbReference type="FunFam" id="2.60.40.60:FF:000015">
    <property type="entry name" value="FAT atypical cadherin 1"/>
    <property type="match status" value="5"/>
</dbReference>
<dbReference type="EMBL" id="MTYJ01000173">
    <property type="protein sequence ID" value="OWA49787.1"/>
    <property type="molecule type" value="Genomic_DNA"/>
</dbReference>
<dbReference type="InterPro" id="IPR000742">
    <property type="entry name" value="EGF"/>
</dbReference>